<comment type="caution">
    <text evidence="10">Lacks conserved residue(s) required for the propagation of feature annotation.</text>
</comment>
<feature type="region of interest" description="Disordered" evidence="12">
    <location>
        <begin position="991"/>
        <end position="1028"/>
    </location>
</feature>
<dbReference type="OrthoDB" id="26719at2759"/>
<feature type="region of interest" description="Disordered" evidence="12">
    <location>
        <begin position="880"/>
        <end position="942"/>
    </location>
</feature>
<dbReference type="Pfam" id="PF02210">
    <property type="entry name" value="Laminin_G_2"/>
    <property type="match status" value="2"/>
</dbReference>
<dbReference type="Gene3D" id="2.60.120.1000">
    <property type="match status" value="1"/>
</dbReference>
<evidence type="ECO:0000256" key="12">
    <source>
        <dbReference type="SAM" id="MobiDB-lite"/>
    </source>
</evidence>
<protein>
    <recommendedName>
        <fullName evidence="18">Laminin G domain-containing protein</fullName>
    </recommendedName>
</protein>
<evidence type="ECO:0000256" key="11">
    <source>
        <dbReference type="PROSITE-ProRule" id="PRU00122"/>
    </source>
</evidence>
<dbReference type="PROSITE" id="PS50026">
    <property type="entry name" value="EGF_3"/>
    <property type="match status" value="1"/>
</dbReference>
<dbReference type="SMART" id="SM00282">
    <property type="entry name" value="LamG"/>
    <property type="match status" value="2"/>
</dbReference>
<feature type="compositionally biased region" description="Low complexity" evidence="12">
    <location>
        <begin position="736"/>
        <end position="794"/>
    </location>
</feature>
<dbReference type="Gene3D" id="2.10.25.10">
    <property type="entry name" value="Laminin"/>
    <property type="match status" value="1"/>
</dbReference>
<dbReference type="CDD" id="cd00054">
    <property type="entry name" value="EGF_CA"/>
    <property type="match status" value="1"/>
</dbReference>
<keyword evidence="3 10" id="KW-0245">EGF-like domain</keyword>
<keyword evidence="17" id="KW-1185">Reference proteome</keyword>
<dbReference type="AlphaFoldDB" id="A0A401S7G4"/>
<keyword evidence="7 13" id="KW-1133">Transmembrane helix</keyword>
<dbReference type="InterPro" id="IPR050372">
    <property type="entry name" value="Neurexin-related_CASP"/>
</dbReference>
<feature type="region of interest" description="Disordered" evidence="12">
    <location>
        <begin position="724"/>
        <end position="862"/>
    </location>
</feature>
<keyword evidence="6" id="KW-0677">Repeat</keyword>
<evidence type="ECO:0000256" key="4">
    <source>
        <dbReference type="ARBA" id="ARBA00022692"/>
    </source>
</evidence>
<evidence type="ECO:0000256" key="9">
    <source>
        <dbReference type="ARBA" id="ARBA00023157"/>
    </source>
</evidence>
<evidence type="ECO:0000256" key="2">
    <source>
        <dbReference type="ARBA" id="ARBA00010241"/>
    </source>
</evidence>
<name>A0A401S7G4_CHIPU</name>
<evidence type="ECO:0000256" key="10">
    <source>
        <dbReference type="PROSITE-ProRule" id="PRU00076"/>
    </source>
</evidence>
<keyword evidence="9 11" id="KW-1015">Disulfide bond</keyword>
<dbReference type="InterPro" id="IPR036056">
    <property type="entry name" value="Fibrinogen-like_C"/>
</dbReference>
<proteinExistence type="inferred from homology"/>
<evidence type="ECO:0000259" key="14">
    <source>
        <dbReference type="PROSITE" id="PS50025"/>
    </source>
</evidence>
<comment type="caution">
    <text evidence="16">The sequence shown here is derived from an EMBL/GenBank/DDBJ whole genome shotgun (WGS) entry which is preliminary data.</text>
</comment>
<dbReference type="FunFam" id="2.60.120.200:FF:000026">
    <property type="entry name" value="contactin-associated protein-like 4 isoform X1"/>
    <property type="match status" value="1"/>
</dbReference>
<dbReference type="SUPFAM" id="SSF49899">
    <property type="entry name" value="Concanavalin A-like lectins/glucanases"/>
    <property type="match status" value="2"/>
</dbReference>
<dbReference type="InterPro" id="IPR013320">
    <property type="entry name" value="ConA-like_dom_sf"/>
</dbReference>
<evidence type="ECO:0000313" key="17">
    <source>
        <dbReference type="Proteomes" id="UP000287033"/>
    </source>
</evidence>
<feature type="domain" description="Laminin G" evidence="14">
    <location>
        <begin position="192"/>
        <end position="357"/>
    </location>
</feature>
<evidence type="ECO:0000256" key="8">
    <source>
        <dbReference type="ARBA" id="ARBA00023136"/>
    </source>
</evidence>
<dbReference type="EMBL" id="BEZZ01000119">
    <property type="protein sequence ID" value="GCC26338.1"/>
    <property type="molecule type" value="Genomic_DNA"/>
</dbReference>
<evidence type="ECO:0008006" key="18">
    <source>
        <dbReference type="Google" id="ProtNLM"/>
    </source>
</evidence>
<dbReference type="PROSITE" id="PS50025">
    <property type="entry name" value="LAM_G_DOMAIN"/>
    <property type="match status" value="1"/>
</dbReference>
<sequence length="1267" mass="133765">MSDFFSIDPDGSGPLEPLLVYCNMTEDKTWTVTQHNNTELTKVQASNSGKPHLVHLSYTANSEQLQAMINNMDYCEQEVSYHCRKSRLLNTPGGTPLTWWIGRTNEKQTYWGGSSPGIQKCACGLEESCLDTKYHCNCDADRDEWVNDTGLLSYKDHLPLTQLVIGDTNRTDSEAAYRLGPLRCNGDNNYWNAASFNTKSSYLHFPTFRGELSADISFFFKTTVASGVFLENLGIKDFIRIELNSPVEVLFSLDVGNGPFAVAVDSPSPLNDNQWHYVEAERNIKAASLRVDHLPRVAQEAPADGHIHLQLNSQLFVGGTASRQKGFLGCIRALQLNGVNLDLEERARMTPGVNPGCPGHCTSYGNLCHNGGQCIEKYNGYSCNCSSSAYDGPFCKKEVSAIFEVGTSLIYNFQESYGLAKNLSAHLSAIYMDRTISTENTAFSFRTTRAPSILLYVDSYHEEYLAVILLQNGSLQVRYRLDKDKDPDIFSLDIGNLADGHLHSIKIDREGPRVHVEDTFPLALLQDPVPLALLQDVFILVLFQDVFPLALLQDQVPWHCSMTCFPTRCSRTQFPGTTPGRVSSGTAPGPGPPVLLQDPVRLVILQDPVPLALLQDPVPLALLQDSVHLPLLQDTVPLALPQASVPLALLQDTVPLALLQDSVLLALLQDMVALALLQYSVPLALLQDPLPLVLLQHMVPLVLLQDSVPVALLKDSVPGAAPGHGSLGTGLGLGSPGAAPGHGSPGTAPGLGSPGATPGPTSPGAASAHGSPGAVPGHGFSGTAPGPGSPGATPELGSPGAAPELGSPAAAPGHCSAGTTPGLGSPGTAPRLGCPATPPGLSSPDAAPLLGSHAAAPGHGSPGAAPGLCSLGTASGHGCPGTAPGLGSPGAALGRSSPGAAPGPGSPRATPRPGCSGSAPGLGCPGASPELGTPGAAPGHGSPALLQDTVPWHCSRTPFLWHCSRTWFPWHYSRIRFPSHCSRTLFPGAAPKPGSSGATPGLGSPGATPGLGCPSASPGPGSPAQLQDPVPLALLQDSVDLVLLQDPVPLLLFQDSVALALLQDPVPLALNENPVDYFHARSYKLSTVSDKAFNGLKSLVLGKIIDTGNLDQEIVNANVQGFVGCLSSVQFNWIAPLKEGLRHFSSAPVTVKGDLIESDCRSSVMTEPVAMTTTLSFTDDSKPTEEEQPLQNAFRSDSAVIGGVIAIVIFVILCIFAITGRLLYQNKGTYQNNEPKRTEYAENTDAALKNHTNYQDSVSESRKEYFI</sequence>
<feature type="compositionally biased region" description="Low complexity" evidence="12">
    <location>
        <begin position="851"/>
        <end position="862"/>
    </location>
</feature>
<feature type="domain" description="EGF-like" evidence="15">
    <location>
        <begin position="358"/>
        <end position="396"/>
    </location>
</feature>
<comment type="subcellular location">
    <subcellularLocation>
        <location evidence="1">Membrane</location>
        <topology evidence="1">Single-pass type I membrane protein</topology>
    </subcellularLocation>
</comment>
<evidence type="ECO:0000256" key="3">
    <source>
        <dbReference type="ARBA" id="ARBA00022536"/>
    </source>
</evidence>
<feature type="transmembrane region" description="Helical" evidence="13">
    <location>
        <begin position="1199"/>
        <end position="1224"/>
    </location>
</feature>
<feature type="compositionally biased region" description="Gly residues" evidence="12">
    <location>
        <begin position="725"/>
        <end position="735"/>
    </location>
</feature>
<dbReference type="SUPFAM" id="SSF56496">
    <property type="entry name" value="Fibrinogen C-terminal domain-like"/>
    <property type="match status" value="1"/>
</dbReference>
<keyword evidence="5" id="KW-0732">Signal</keyword>
<evidence type="ECO:0000259" key="15">
    <source>
        <dbReference type="PROSITE" id="PS50026"/>
    </source>
</evidence>
<evidence type="ECO:0000256" key="6">
    <source>
        <dbReference type="ARBA" id="ARBA00022737"/>
    </source>
</evidence>
<dbReference type="Proteomes" id="UP000287033">
    <property type="component" value="Unassembled WGS sequence"/>
</dbReference>
<feature type="compositionally biased region" description="Low complexity" evidence="12">
    <location>
        <begin position="1010"/>
        <end position="1023"/>
    </location>
</feature>
<accession>A0A401S7G4</accession>
<evidence type="ECO:0000256" key="7">
    <source>
        <dbReference type="ARBA" id="ARBA00022989"/>
    </source>
</evidence>
<dbReference type="Gene3D" id="2.60.120.200">
    <property type="match status" value="2"/>
</dbReference>
<dbReference type="InterPro" id="IPR001791">
    <property type="entry name" value="Laminin_G"/>
</dbReference>
<reference evidence="16 17" key="1">
    <citation type="journal article" date="2018" name="Nat. Ecol. Evol.">
        <title>Shark genomes provide insights into elasmobranch evolution and the origin of vertebrates.</title>
        <authorList>
            <person name="Hara Y"/>
            <person name="Yamaguchi K"/>
            <person name="Onimaru K"/>
            <person name="Kadota M"/>
            <person name="Koyanagi M"/>
            <person name="Keeley SD"/>
            <person name="Tatsumi K"/>
            <person name="Tanaka K"/>
            <person name="Motone F"/>
            <person name="Kageyama Y"/>
            <person name="Nozu R"/>
            <person name="Adachi N"/>
            <person name="Nishimura O"/>
            <person name="Nakagawa R"/>
            <person name="Tanegashima C"/>
            <person name="Kiyatake I"/>
            <person name="Matsumoto R"/>
            <person name="Murakumo K"/>
            <person name="Nishida K"/>
            <person name="Terakita A"/>
            <person name="Kuratani S"/>
            <person name="Sato K"/>
            <person name="Hyodo S Kuraku.S."/>
        </authorList>
    </citation>
    <scope>NUCLEOTIDE SEQUENCE [LARGE SCALE GENOMIC DNA]</scope>
</reference>
<dbReference type="CDD" id="cd00110">
    <property type="entry name" value="LamG"/>
    <property type="match status" value="2"/>
</dbReference>
<comment type="similarity">
    <text evidence="2">Belongs to the neurexin family.</text>
</comment>
<dbReference type="PANTHER" id="PTHR15036">
    <property type="entry name" value="PIKACHURIN-LIKE PROTEIN"/>
    <property type="match status" value="1"/>
</dbReference>
<evidence type="ECO:0000313" key="16">
    <source>
        <dbReference type="EMBL" id="GCC26338.1"/>
    </source>
</evidence>
<evidence type="ECO:0000256" key="1">
    <source>
        <dbReference type="ARBA" id="ARBA00004479"/>
    </source>
</evidence>
<dbReference type="InterPro" id="IPR000742">
    <property type="entry name" value="EGF"/>
</dbReference>
<evidence type="ECO:0000256" key="13">
    <source>
        <dbReference type="SAM" id="Phobius"/>
    </source>
</evidence>
<feature type="compositionally biased region" description="Low complexity" evidence="12">
    <location>
        <begin position="880"/>
        <end position="900"/>
    </location>
</feature>
<organism evidence="16 17">
    <name type="scientific">Chiloscyllium punctatum</name>
    <name type="common">Brownbanded bambooshark</name>
    <name type="synonym">Hemiscyllium punctatum</name>
    <dbReference type="NCBI Taxonomy" id="137246"/>
    <lineage>
        <taxon>Eukaryota</taxon>
        <taxon>Metazoa</taxon>
        <taxon>Chordata</taxon>
        <taxon>Craniata</taxon>
        <taxon>Vertebrata</taxon>
        <taxon>Chondrichthyes</taxon>
        <taxon>Elasmobranchii</taxon>
        <taxon>Galeomorphii</taxon>
        <taxon>Galeoidea</taxon>
        <taxon>Orectolobiformes</taxon>
        <taxon>Hemiscylliidae</taxon>
        <taxon>Chiloscyllium</taxon>
    </lineage>
</organism>
<feature type="disulfide bond" evidence="11">
    <location>
        <begin position="330"/>
        <end position="357"/>
    </location>
</feature>
<keyword evidence="8 13" id="KW-0472">Membrane</keyword>
<keyword evidence="4 13" id="KW-0812">Transmembrane</keyword>
<evidence type="ECO:0000256" key="5">
    <source>
        <dbReference type="ARBA" id="ARBA00022729"/>
    </source>
</evidence>
<dbReference type="GO" id="GO:0016020">
    <property type="term" value="C:membrane"/>
    <property type="evidence" value="ECO:0007669"/>
    <property type="project" value="UniProtKB-SubCell"/>
</dbReference>
<dbReference type="PANTHER" id="PTHR15036:SF49">
    <property type="entry name" value="AXOTACTIN"/>
    <property type="match status" value="1"/>
</dbReference>
<dbReference type="STRING" id="137246.A0A401S7G4"/>
<gene>
    <name evidence="16" type="ORF">chiPu_0004754</name>
</gene>